<reference evidence="3" key="1">
    <citation type="journal article" date="2020" name="mSystems">
        <title>Genome- and Community-Level Interaction Insights into Carbon Utilization and Element Cycling Functions of Hydrothermarchaeota in Hydrothermal Sediment.</title>
        <authorList>
            <person name="Zhou Z."/>
            <person name="Liu Y."/>
            <person name="Xu W."/>
            <person name="Pan J."/>
            <person name="Luo Z.H."/>
            <person name="Li M."/>
        </authorList>
    </citation>
    <scope>NUCLEOTIDE SEQUENCE [LARGE SCALE GENOMIC DNA]</scope>
    <source>
        <strain evidence="3">SpSt-381</strain>
    </source>
</reference>
<proteinExistence type="predicted"/>
<accession>A0A832MLR3</accession>
<evidence type="ECO:0000313" key="3">
    <source>
        <dbReference type="EMBL" id="HGZ44010.1"/>
    </source>
</evidence>
<evidence type="ECO:0000256" key="1">
    <source>
        <dbReference type="SAM" id="MobiDB-lite"/>
    </source>
</evidence>
<feature type="region of interest" description="Disordered" evidence="1">
    <location>
        <begin position="155"/>
        <end position="174"/>
    </location>
</feature>
<feature type="signal peptide" evidence="2">
    <location>
        <begin position="1"/>
        <end position="23"/>
    </location>
</feature>
<name>A0A832MLR3_UNCEI</name>
<comment type="caution">
    <text evidence="3">The sequence shown here is derived from an EMBL/GenBank/DDBJ whole genome shotgun (WGS) entry which is preliminary data.</text>
</comment>
<gene>
    <name evidence="3" type="ORF">ENR23_11430</name>
</gene>
<dbReference type="EMBL" id="DSQF01000022">
    <property type="protein sequence ID" value="HGZ44010.1"/>
    <property type="molecule type" value="Genomic_DNA"/>
</dbReference>
<evidence type="ECO:0000256" key="2">
    <source>
        <dbReference type="SAM" id="SignalP"/>
    </source>
</evidence>
<dbReference type="AlphaFoldDB" id="A0A832MLR3"/>
<organism evidence="3">
    <name type="scientific">Eiseniibacteriota bacterium</name>
    <dbReference type="NCBI Taxonomy" id="2212470"/>
    <lineage>
        <taxon>Bacteria</taxon>
        <taxon>Candidatus Eiseniibacteriota</taxon>
    </lineage>
</organism>
<protein>
    <submittedName>
        <fullName evidence="3">Uncharacterized protein</fullName>
    </submittedName>
</protein>
<keyword evidence="2" id="KW-0732">Signal</keyword>
<sequence length="174" mass="19255">MRSGGWWWMGLGLALLVAPPAAAQAPESAPPAPASSVRKLKVKRIHLGVRHRVFHNFYDEVEVRLGEEFPVGDSDYSAKVLRFEPHFTIDEKTRRIYSMSNAPKNPALQIVSIEKGAPHDTTWAFLNFPPHFSKRAILAYQILRIEFDNHPPVTPAALPAAPDSAASAAGRRTP</sequence>
<feature type="chain" id="PRO_5032363935" evidence="2">
    <location>
        <begin position="24"/>
        <end position="174"/>
    </location>
</feature>